<dbReference type="GO" id="GO:0003723">
    <property type="term" value="F:RNA binding"/>
    <property type="evidence" value="ECO:0007669"/>
    <property type="project" value="UniProtKB-UniRule"/>
</dbReference>
<dbReference type="InterPro" id="IPR003954">
    <property type="entry name" value="RRM_euk-type"/>
</dbReference>
<keyword evidence="6 11" id="KW-0694">RNA-binding</keyword>
<dbReference type="GO" id="GO:0016567">
    <property type="term" value="P:protein ubiquitination"/>
    <property type="evidence" value="ECO:0007669"/>
    <property type="project" value="TreeGrafter"/>
</dbReference>
<comment type="subcellular location">
    <subcellularLocation>
        <location evidence="1">Nucleus</location>
    </subcellularLocation>
</comment>
<dbReference type="EMBL" id="PUHR01000149">
    <property type="protein sequence ID" value="KAG0662205.1"/>
    <property type="molecule type" value="Genomic_DNA"/>
</dbReference>
<comment type="caution">
    <text evidence="17">The sequence shown here is derived from an EMBL/GenBank/DDBJ whole genome shotgun (WGS) entry which is preliminary data.</text>
</comment>
<feature type="compositionally biased region" description="Low complexity" evidence="13">
    <location>
        <begin position="268"/>
        <end position="282"/>
    </location>
</feature>
<dbReference type="CDD" id="cd16618">
    <property type="entry name" value="mRING-HC-C4C4_CNOT4"/>
    <property type="match status" value="1"/>
</dbReference>
<accession>A0A9P7B680</accession>
<feature type="compositionally biased region" description="Low complexity" evidence="13">
    <location>
        <begin position="556"/>
        <end position="570"/>
    </location>
</feature>
<dbReference type="InterPro" id="IPR001841">
    <property type="entry name" value="Znf_RING"/>
</dbReference>
<keyword evidence="2" id="KW-0678">Repressor</keyword>
<evidence type="ECO:0000256" key="3">
    <source>
        <dbReference type="ARBA" id="ARBA00022723"/>
    </source>
</evidence>
<evidence type="ECO:0000256" key="13">
    <source>
        <dbReference type="SAM" id="MobiDB-lite"/>
    </source>
</evidence>
<dbReference type="GO" id="GO:0008270">
    <property type="term" value="F:zinc ion binding"/>
    <property type="evidence" value="ECO:0007669"/>
    <property type="project" value="UniProtKB-KW"/>
</dbReference>
<dbReference type="Gene3D" id="3.30.70.330">
    <property type="match status" value="1"/>
</dbReference>
<feature type="domain" description="RING-type" evidence="14">
    <location>
        <begin position="18"/>
        <end position="63"/>
    </location>
</feature>
<keyword evidence="9" id="KW-0804">Transcription</keyword>
<dbReference type="PROSITE" id="PS50089">
    <property type="entry name" value="ZF_RING_2"/>
    <property type="match status" value="1"/>
</dbReference>
<dbReference type="InterPro" id="IPR013083">
    <property type="entry name" value="Znf_RING/FYVE/PHD"/>
</dbReference>
<dbReference type="PANTHER" id="PTHR12603:SF0">
    <property type="entry name" value="CCR4-NOT TRANSCRIPTION COMPLEX SUBUNIT 4"/>
    <property type="match status" value="1"/>
</dbReference>
<dbReference type="GO" id="GO:0010557">
    <property type="term" value="P:positive regulation of macromolecule biosynthetic process"/>
    <property type="evidence" value="ECO:0007669"/>
    <property type="project" value="UniProtKB-ARBA"/>
</dbReference>
<dbReference type="GO" id="GO:0005634">
    <property type="term" value="C:nucleus"/>
    <property type="evidence" value="ECO:0007669"/>
    <property type="project" value="UniProtKB-SubCell"/>
</dbReference>
<dbReference type="PROSITE" id="PS50103">
    <property type="entry name" value="ZF_C3H1"/>
    <property type="match status" value="1"/>
</dbReference>
<keyword evidence="10" id="KW-0539">Nucleus</keyword>
<evidence type="ECO:0000256" key="2">
    <source>
        <dbReference type="ARBA" id="ARBA00022491"/>
    </source>
</evidence>
<dbReference type="PANTHER" id="PTHR12603">
    <property type="entry name" value="CCR4-NOT TRANSCRIPTION COMPLEX RELATED"/>
    <property type="match status" value="1"/>
</dbReference>
<gene>
    <name evidence="17" type="primary">NOT4</name>
    <name evidence="17" type="ORF">C6P45_001140</name>
</gene>
<evidence type="ECO:0000259" key="15">
    <source>
        <dbReference type="PROSITE" id="PS50102"/>
    </source>
</evidence>
<reference evidence="17 18" key="1">
    <citation type="submission" date="2020-11" db="EMBL/GenBank/DDBJ databases">
        <title>Kefir isolates.</title>
        <authorList>
            <person name="Marcisauskas S."/>
            <person name="Kim Y."/>
            <person name="Blasche S."/>
        </authorList>
    </citation>
    <scope>NUCLEOTIDE SEQUENCE [LARGE SCALE GENOMIC DNA]</scope>
    <source>
        <strain evidence="17 18">OG2</strain>
    </source>
</reference>
<feature type="compositionally biased region" description="Polar residues" evidence="13">
    <location>
        <begin position="251"/>
        <end position="261"/>
    </location>
</feature>
<evidence type="ECO:0000256" key="9">
    <source>
        <dbReference type="ARBA" id="ARBA00023163"/>
    </source>
</evidence>
<evidence type="ECO:0000256" key="8">
    <source>
        <dbReference type="ARBA" id="ARBA00023054"/>
    </source>
</evidence>
<feature type="region of interest" description="Disordered" evidence="13">
    <location>
        <begin position="85"/>
        <end position="107"/>
    </location>
</feature>
<evidence type="ECO:0000259" key="16">
    <source>
        <dbReference type="PROSITE" id="PS50103"/>
    </source>
</evidence>
<dbReference type="Pfam" id="PF14570">
    <property type="entry name" value="zf-RING_4"/>
    <property type="match status" value="1"/>
</dbReference>
<dbReference type="PROSITE" id="PS50102">
    <property type="entry name" value="RRM"/>
    <property type="match status" value="1"/>
</dbReference>
<keyword evidence="4 12" id="KW-0863">Zinc-finger</keyword>
<evidence type="ECO:0000313" key="18">
    <source>
        <dbReference type="Proteomes" id="UP000750334"/>
    </source>
</evidence>
<evidence type="ECO:0000256" key="11">
    <source>
        <dbReference type="PROSITE-ProRule" id="PRU00176"/>
    </source>
</evidence>
<dbReference type="SUPFAM" id="SSF54928">
    <property type="entry name" value="RNA-binding domain, RBD"/>
    <property type="match status" value="1"/>
</dbReference>
<dbReference type="GO" id="GO:0000956">
    <property type="term" value="P:nuclear-transcribed mRNA catabolic process"/>
    <property type="evidence" value="ECO:0007669"/>
    <property type="project" value="UniProtKB-ARBA"/>
</dbReference>
<evidence type="ECO:0000256" key="12">
    <source>
        <dbReference type="PROSITE-ProRule" id="PRU00723"/>
    </source>
</evidence>
<dbReference type="GO" id="GO:0030015">
    <property type="term" value="C:CCR4-NOT core complex"/>
    <property type="evidence" value="ECO:0007669"/>
    <property type="project" value="UniProtKB-ARBA"/>
</dbReference>
<feature type="compositionally biased region" description="Polar residues" evidence="13">
    <location>
        <begin position="528"/>
        <end position="552"/>
    </location>
</feature>
<feature type="region of interest" description="Disordered" evidence="13">
    <location>
        <begin position="528"/>
        <end position="583"/>
    </location>
</feature>
<evidence type="ECO:0000259" key="14">
    <source>
        <dbReference type="PROSITE" id="PS50089"/>
    </source>
</evidence>
<dbReference type="InterPro" id="IPR000504">
    <property type="entry name" value="RRM_dom"/>
</dbReference>
<evidence type="ECO:0000256" key="4">
    <source>
        <dbReference type="ARBA" id="ARBA00022771"/>
    </source>
</evidence>
<dbReference type="SUPFAM" id="SSF57850">
    <property type="entry name" value="RING/U-box"/>
    <property type="match status" value="1"/>
</dbReference>
<dbReference type="Pfam" id="PF00076">
    <property type="entry name" value="RRM_1"/>
    <property type="match status" value="1"/>
</dbReference>
<dbReference type="CDD" id="cd12438">
    <property type="entry name" value="RRM_CNOT4"/>
    <property type="match status" value="1"/>
</dbReference>
<feature type="domain" description="C3H1-type" evidence="16">
    <location>
        <begin position="210"/>
        <end position="237"/>
    </location>
</feature>
<dbReference type="AlphaFoldDB" id="A0A9P7B680"/>
<keyword evidence="18" id="KW-1185">Reference proteome</keyword>
<dbReference type="SMART" id="SM00361">
    <property type="entry name" value="RRM_1"/>
    <property type="match status" value="1"/>
</dbReference>
<dbReference type="OrthoDB" id="1923159at2759"/>
<keyword evidence="5 12" id="KW-0862">Zinc</keyword>
<feature type="zinc finger region" description="C3H1-type" evidence="12">
    <location>
        <begin position="210"/>
        <end position="237"/>
    </location>
</feature>
<dbReference type="FunFam" id="3.30.70.330:FF:000257">
    <property type="entry name" value="CCR4-NOT core complex subunit Not4"/>
    <property type="match status" value="1"/>
</dbReference>
<feature type="region of interest" description="Disordered" evidence="13">
    <location>
        <begin position="344"/>
        <end position="397"/>
    </location>
</feature>
<evidence type="ECO:0000256" key="1">
    <source>
        <dbReference type="ARBA" id="ARBA00004123"/>
    </source>
</evidence>
<evidence type="ECO:0000256" key="7">
    <source>
        <dbReference type="ARBA" id="ARBA00023015"/>
    </source>
</evidence>
<sequence>MSNFDEALLSDDEEEDYCPLCIEPLDITDKNFFPCTCGYQICQFCYNNIRQNPELNGRCPACRRKYDDESVRYVVLTAEEIKMEKSNQAKRERERKQREKERKENEFSNRKHLAGVRVIQKNLVYVVGVNPPVTYDEVSSTLRSDKYFGQYGRINKIVVNRKSPHAGDNFHHHTPGYGVYITFASKDDAAKCIAKVDGTYMDGRLIKAAYGTTKYCSSYLRGLSCPNPNCMFLHEPGEEADSFNKRELHGKQQNGGSSSAGNIYGKPTTNNNSTNGLSSLNTYQSGSSSPALVKAQLHHDSNNIGNAVLTPAPKPTGANPWGISQTSTPVTTLNLSKNISANNLPTLGDSLNQHTNSPSVTNTTTTTNNTQVKASTNDSEHQDKSHNKKKHNVTAEQNYVDPYDSLGSAVTFMDDTIKKFSKYQNRPITLKSSIVKNPAYNNYPSLFTWNNVEPSKKCDKILTKKLIDILAIKPTDYSSSVLQFLQAVSNANGNTLNGSMQLSVDGSELSSNSGTPLPQNNSINLQMQQQQDGLNGRNQSSIFPNVNGNPETMTKDTSSPTPSNNSSDLLNQLINGRGVAANN</sequence>
<keyword evidence="7" id="KW-0805">Transcription regulation</keyword>
<dbReference type="Proteomes" id="UP000750334">
    <property type="component" value="Unassembled WGS sequence"/>
</dbReference>
<dbReference type="InterPro" id="IPR039515">
    <property type="entry name" value="NOT4_mRING-HC-C4C4"/>
</dbReference>
<evidence type="ECO:0000256" key="10">
    <source>
        <dbReference type="ARBA" id="ARBA00023242"/>
    </source>
</evidence>
<dbReference type="Gene3D" id="3.30.40.10">
    <property type="entry name" value="Zinc/RING finger domain, C3HC4 (zinc finger)"/>
    <property type="match status" value="1"/>
</dbReference>
<evidence type="ECO:0000313" key="17">
    <source>
        <dbReference type="EMBL" id="KAG0662205.1"/>
    </source>
</evidence>
<dbReference type="InterPro" id="IPR035979">
    <property type="entry name" value="RBD_domain_sf"/>
</dbReference>
<dbReference type="InterPro" id="IPR012677">
    <property type="entry name" value="Nucleotide-bd_a/b_plait_sf"/>
</dbReference>
<dbReference type="GO" id="GO:0051254">
    <property type="term" value="P:positive regulation of RNA metabolic process"/>
    <property type="evidence" value="ECO:0007669"/>
    <property type="project" value="UniProtKB-ARBA"/>
</dbReference>
<evidence type="ECO:0000256" key="5">
    <source>
        <dbReference type="ARBA" id="ARBA00022833"/>
    </source>
</evidence>
<feature type="region of interest" description="Disordered" evidence="13">
    <location>
        <begin position="248"/>
        <end position="325"/>
    </location>
</feature>
<feature type="domain" description="RRM" evidence="15">
    <location>
        <begin position="122"/>
        <end position="213"/>
    </location>
</feature>
<protein>
    <submittedName>
        <fullName evidence="17">Transcriptional repressor general negative regulator of transcription subunit 4</fullName>
    </submittedName>
</protein>
<keyword evidence="3 12" id="KW-0479">Metal-binding</keyword>
<organism evidence="17 18">
    <name type="scientific">Maudiozyma exigua</name>
    <name type="common">Yeast</name>
    <name type="synonym">Kazachstania exigua</name>
    <dbReference type="NCBI Taxonomy" id="34358"/>
    <lineage>
        <taxon>Eukaryota</taxon>
        <taxon>Fungi</taxon>
        <taxon>Dikarya</taxon>
        <taxon>Ascomycota</taxon>
        <taxon>Saccharomycotina</taxon>
        <taxon>Saccharomycetes</taxon>
        <taxon>Saccharomycetales</taxon>
        <taxon>Saccharomycetaceae</taxon>
        <taxon>Maudiozyma</taxon>
    </lineage>
</organism>
<keyword evidence="8" id="KW-0175">Coiled coil</keyword>
<dbReference type="InterPro" id="IPR039780">
    <property type="entry name" value="Mot2"/>
</dbReference>
<proteinExistence type="predicted"/>
<dbReference type="GO" id="GO:0061630">
    <property type="term" value="F:ubiquitin protein ligase activity"/>
    <property type="evidence" value="ECO:0007669"/>
    <property type="project" value="UniProtKB-ARBA"/>
</dbReference>
<dbReference type="InterPro" id="IPR034261">
    <property type="entry name" value="CNOT4_RRM"/>
</dbReference>
<name>A0A9P7B680_MAUEX</name>
<dbReference type="FunFam" id="3.30.40.10:FF:000006">
    <property type="entry name" value="CCR4-NOT transcription complex subunit 4"/>
    <property type="match status" value="1"/>
</dbReference>
<feature type="compositionally biased region" description="Low complexity" evidence="13">
    <location>
        <begin position="361"/>
        <end position="370"/>
    </location>
</feature>
<feature type="region of interest" description="Disordered" evidence="13">
    <location>
        <begin position="502"/>
        <end position="521"/>
    </location>
</feature>
<dbReference type="InterPro" id="IPR000571">
    <property type="entry name" value="Znf_CCCH"/>
</dbReference>
<evidence type="ECO:0000256" key="6">
    <source>
        <dbReference type="ARBA" id="ARBA00022884"/>
    </source>
</evidence>
<feature type="compositionally biased region" description="Polar residues" evidence="13">
    <location>
        <begin position="344"/>
        <end position="360"/>
    </location>
</feature>